<comment type="caution">
    <text evidence="2">The sequence shown here is derived from an EMBL/GenBank/DDBJ whole genome shotgun (WGS) entry which is preliminary data.</text>
</comment>
<accession>A0A843VX68</accession>
<dbReference type="AlphaFoldDB" id="A0A843VX68"/>
<organism evidence="2 3">
    <name type="scientific">Colocasia esculenta</name>
    <name type="common">Wild taro</name>
    <name type="synonym">Arum esculentum</name>
    <dbReference type="NCBI Taxonomy" id="4460"/>
    <lineage>
        <taxon>Eukaryota</taxon>
        <taxon>Viridiplantae</taxon>
        <taxon>Streptophyta</taxon>
        <taxon>Embryophyta</taxon>
        <taxon>Tracheophyta</taxon>
        <taxon>Spermatophyta</taxon>
        <taxon>Magnoliopsida</taxon>
        <taxon>Liliopsida</taxon>
        <taxon>Araceae</taxon>
        <taxon>Aroideae</taxon>
        <taxon>Colocasieae</taxon>
        <taxon>Colocasia</taxon>
    </lineage>
</organism>
<keyword evidence="3" id="KW-1185">Reference proteome</keyword>
<reference evidence="2" key="1">
    <citation type="submission" date="2017-07" db="EMBL/GenBank/DDBJ databases">
        <title>Taro Niue Genome Assembly and Annotation.</title>
        <authorList>
            <person name="Atibalentja N."/>
            <person name="Keating K."/>
            <person name="Fields C.J."/>
        </authorList>
    </citation>
    <scope>NUCLEOTIDE SEQUENCE</scope>
    <source>
        <strain evidence="2">Niue_2</strain>
        <tissue evidence="2">Leaf</tissue>
    </source>
</reference>
<gene>
    <name evidence="2" type="ORF">Taro_029441</name>
</gene>
<feature type="region of interest" description="Disordered" evidence="1">
    <location>
        <begin position="42"/>
        <end position="65"/>
    </location>
</feature>
<name>A0A843VX68_COLES</name>
<dbReference type="Proteomes" id="UP000652761">
    <property type="component" value="Unassembled WGS sequence"/>
</dbReference>
<feature type="compositionally biased region" description="Basic and acidic residues" evidence="1">
    <location>
        <begin position="51"/>
        <end position="65"/>
    </location>
</feature>
<proteinExistence type="predicted"/>
<evidence type="ECO:0000313" key="3">
    <source>
        <dbReference type="Proteomes" id="UP000652761"/>
    </source>
</evidence>
<evidence type="ECO:0000256" key="1">
    <source>
        <dbReference type="SAM" id="MobiDB-lite"/>
    </source>
</evidence>
<protein>
    <submittedName>
        <fullName evidence="2">Uncharacterized protein</fullName>
    </submittedName>
</protein>
<dbReference type="EMBL" id="NMUH01001956">
    <property type="protein sequence ID" value="MQL96763.1"/>
    <property type="molecule type" value="Genomic_DNA"/>
</dbReference>
<sequence length="87" mass="9298">MLSMLPSPNGLVVPHFGVISGRDGSGTPPPPQLKTRPIAAATVSRPGWASRQDRNSPLHPDPDRETGFGLSRFRFSFTVPVAPVLVP</sequence>
<evidence type="ECO:0000313" key="2">
    <source>
        <dbReference type="EMBL" id="MQL96763.1"/>
    </source>
</evidence>